<dbReference type="GO" id="GO:0005829">
    <property type="term" value="C:cytosol"/>
    <property type="evidence" value="ECO:0007669"/>
    <property type="project" value="TreeGrafter"/>
</dbReference>
<organism evidence="1 2">
    <name type="scientific">Candidatus Flavonifractor intestinipullorum</name>
    <dbReference type="NCBI Taxonomy" id="2838587"/>
    <lineage>
        <taxon>Bacteria</taxon>
        <taxon>Bacillati</taxon>
        <taxon>Bacillota</taxon>
        <taxon>Clostridia</taxon>
        <taxon>Eubacteriales</taxon>
        <taxon>Oscillospiraceae</taxon>
        <taxon>Flavonifractor</taxon>
    </lineage>
</organism>
<dbReference type="PRINTS" id="PR00934">
    <property type="entry name" value="XHISDIPTASE"/>
</dbReference>
<dbReference type="PIRSF" id="PIRSF016599">
    <property type="entry name" value="Xaa-His_dipept"/>
    <property type="match status" value="1"/>
</dbReference>
<dbReference type="PANTHER" id="PTHR43501">
    <property type="entry name" value="CYTOSOL NON-SPECIFIC DIPEPTIDASE"/>
    <property type="match status" value="1"/>
</dbReference>
<reference evidence="1" key="2">
    <citation type="submission" date="2021-04" db="EMBL/GenBank/DDBJ databases">
        <authorList>
            <person name="Gilroy R."/>
        </authorList>
    </citation>
    <scope>NUCLEOTIDE SEQUENCE</scope>
    <source>
        <strain evidence="1">CHK189-11263</strain>
    </source>
</reference>
<dbReference type="AlphaFoldDB" id="A0A9D2MC60"/>
<evidence type="ECO:0000313" key="2">
    <source>
        <dbReference type="Proteomes" id="UP000824208"/>
    </source>
</evidence>
<name>A0A9D2MC60_9FIRM</name>
<dbReference type="SUPFAM" id="SSF53187">
    <property type="entry name" value="Zn-dependent exopeptidases"/>
    <property type="match status" value="1"/>
</dbReference>
<dbReference type="GO" id="GO:0070573">
    <property type="term" value="F:metallodipeptidase activity"/>
    <property type="evidence" value="ECO:0007669"/>
    <property type="project" value="TreeGrafter"/>
</dbReference>
<dbReference type="Proteomes" id="UP000824208">
    <property type="component" value="Unassembled WGS sequence"/>
</dbReference>
<comment type="caution">
    <text evidence="1">The sequence shown here is derived from an EMBL/GenBank/DDBJ whole genome shotgun (WGS) entry which is preliminary data.</text>
</comment>
<dbReference type="Pfam" id="PF01546">
    <property type="entry name" value="Peptidase_M20"/>
    <property type="match status" value="1"/>
</dbReference>
<sequence length="488" mass="52133">MTWVQRLGGREAITAGIVAEFRALSARPHGSGREEAQGAYLLGRLERMGLTPQRDGAGNVTALVPATPGREHRPRLILQGHMDMVCAVRPGSGFDPVRDAPVPVVEGGFLRSDGRSSLGADNNLGNAAVLWLLEQGIPHGPLRLLFTVAEEEGLAGAAQVDPAWLSDAAYLLNTDGFHLGVAVAGSAGGRRETYARPLELCAPRGEEAFLLSIRGGKGGHSGDDIHRGRMNAARELGAALRRLAEALPALEIAHLAAGSAYNAIPAQGEAVVVLPSGRWAGLEAARAGLEEELHRWYGAQEPQIQVTLEPCPLPEQVWQEECTRRCLALMGTLFDGVYAMHPHFPGVVGASANLGRVGVEDGLILVQAFVRCARREEALQLFTQHDQAARNEGFNLHRVHSYPGWPGGGDNPLVEALCRAYRRETGREMTVTAVHVGLEPSVLGEKNPSLHMASTGPDILDAHSVWERAPLDSLPDYAALLAATLDAL</sequence>
<reference evidence="1" key="1">
    <citation type="journal article" date="2021" name="PeerJ">
        <title>Extensive microbial diversity within the chicken gut microbiome revealed by metagenomics and culture.</title>
        <authorList>
            <person name="Gilroy R."/>
            <person name="Ravi A."/>
            <person name="Getino M."/>
            <person name="Pursley I."/>
            <person name="Horton D.L."/>
            <person name="Alikhan N.F."/>
            <person name="Baker D."/>
            <person name="Gharbi K."/>
            <person name="Hall N."/>
            <person name="Watson M."/>
            <person name="Adriaenssens E.M."/>
            <person name="Foster-Nyarko E."/>
            <person name="Jarju S."/>
            <person name="Secka A."/>
            <person name="Antonio M."/>
            <person name="Oren A."/>
            <person name="Chaudhuri R.R."/>
            <person name="La Ragione R."/>
            <person name="Hildebrand F."/>
            <person name="Pallen M.J."/>
        </authorList>
    </citation>
    <scope>NUCLEOTIDE SEQUENCE</scope>
    <source>
        <strain evidence="1">CHK189-11263</strain>
    </source>
</reference>
<gene>
    <name evidence="1" type="ORF">H9714_06840</name>
</gene>
<accession>A0A9D2MC60</accession>
<dbReference type="EMBL" id="DWYC01000057">
    <property type="protein sequence ID" value="HJB57249.1"/>
    <property type="molecule type" value="Genomic_DNA"/>
</dbReference>
<dbReference type="GO" id="GO:0006508">
    <property type="term" value="P:proteolysis"/>
    <property type="evidence" value="ECO:0007669"/>
    <property type="project" value="InterPro"/>
</dbReference>
<dbReference type="InterPro" id="IPR002933">
    <property type="entry name" value="Peptidase_M20"/>
</dbReference>
<dbReference type="Gene3D" id="3.40.630.10">
    <property type="entry name" value="Zn peptidases"/>
    <property type="match status" value="2"/>
</dbReference>
<protein>
    <submittedName>
        <fullName evidence="1">M20/M25/M40 family metallo-hydrolase</fullName>
    </submittedName>
</protein>
<evidence type="ECO:0000313" key="1">
    <source>
        <dbReference type="EMBL" id="HJB57249.1"/>
    </source>
</evidence>
<proteinExistence type="predicted"/>
<dbReference type="PANTHER" id="PTHR43501:SF1">
    <property type="entry name" value="CYTOSOL NON-SPECIFIC DIPEPTIDASE"/>
    <property type="match status" value="1"/>
</dbReference>
<dbReference type="InterPro" id="IPR001160">
    <property type="entry name" value="Peptidase_M20C"/>
</dbReference>